<accession>A0ABR9L2N9</accession>
<dbReference type="PANTHER" id="PTHR39535">
    <property type="entry name" value="SPORULATION-DELAYING PROTEIN SDPB"/>
    <property type="match status" value="1"/>
</dbReference>
<keyword evidence="2 5" id="KW-0812">Transmembrane</keyword>
<keyword evidence="3 5" id="KW-1133">Transmembrane helix</keyword>
<organism evidence="7 8">
    <name type="scientific">Amycolatopsis roodepoortensis</name>
    <dbReference type="NCBI Taxonomy" id="700274"/>
    <lineage>
        <taxon>Bacteria</taxon>
        <taxon>Bacillati</taxon>
        <taxon>Actinomycetota</taxon>
        <taxon>Actinomycetes</taxon>
        <taxon>Pseudonocardiales</taxon>
        <taxon>Pseudonocardiaceae</taxon>
        <taxon>Amycolatopsis</taxon>
    </lineage>
</organism>
<dbReference type="InterPro" id="IPR052964">
    <property type="entry name" value="Sporulation_signal_mat"/>
</dbReference>
<dbReference type="PANTHER" id="PTHR39535:SF2">
    <property type="entry name" value="HTTM DOMAIN-CONTAINING PROTEIN"/>
    <property type="match status" value="1"/>
</dbReference>
<evidence type="ECO:0000256" key="1">
    <source>
        <dbReference type="ARBA" id="ARBA00004127"/>
    </source>
</evidence>
<sequence>MQRLTGIRRRLGTAIERHEPRGRAFAMGRSLLAAATLSVLLFNADTTLFVASPDAPQGLRCGGIRSASLWCLAAETETGQVLPRLLAIATLLVVLSGYRPRWTCLPHWYVTFSLAVSMPLANGGDRAAAIGAMLFVPICLGDGRTWHWSAPVAPLPMRWRGGSFAALWCLRGQLSLIYLTAATHKMLDPAWSRGDALYMVAFDAQFGFPLPIRDFLGPLLASSGLIATSTWGVVALQYLIAVAILAGGKGRKPAVGCGIALHVAIGLLLGLPGFGTVMIALLLCAACSSGGGRVAAPAPELAGAGRGR</sequence>
<reference evidence="7 8" key="1">
    <citation type="submission" date="2020-10" db="EMBL/GenBank/DDBJ databases">
        <title>Sequencing the genomes of 1000 actinobacteria strains.</title>
        <authorList>
            <person name="Klenk H.-P."/>
        </authorList>
    </citation>
    <scope>NUCLEOTIDE SEQUENCE [LARGE SCALE GENOMIC DNA]</scope>
    <source>
        <strain evidence="7 8">DSM 46661</strain>
    </source>
</reference>
<dbReference type="InterPro" id="IPR011020">
    <property type="entry name" value="HTTM-like"/>
</dbReference>
<evidence type="ECO:0000256" key="2">
    <source>
        <dbReference type="ARBA" id="ARBA00022692"/>
    </source>
</evidence>
<feature type="transmembrane region" description="Helical" evidence="5">
    <location>
        <begin position="259"/>
        <end position="283"/>
    </location>
</feature>
<gene>
    <name evidence="7" type="ORF">H4W30_001392</name>
</gene>
<feature type="transmembrane region" description="Helical" evidence="5">
    <location>
        <begin position="225"/>
        <end position="247"/>
    </location>
</feature>
<comment type="subcellular location">
    <subcellularLocation>
        <location evidence="1">Endomembrane system</location>
        <topology evidence="1">Multi-pass membrane protein</topology>
    </subcellularLocation>
</comment>
<keyword evidence="4 5" id="KW-0472">Membrane</keyword>
<evidence type="ECO:0000259" key="6">
    <source>
        <dbReference type="SMART" id="SM00752"/>
    </source>
</evidence>
<evidence type="ECO:0000313" key="8">
    <source>
        <dbReference type="Proteomes" id="UP000656548"/>
    </source>
</evidence>
<dbReference type="Proteomes" id="UP000656548">
    <property type="component" value="Unassembled WGS sequence"/>
</dbReference>
<evidence type="ECO:0000256" key="3">
    <source>
        <dbReference type="ARBA" id="ARBA00022989"/>
    </source>
</evidence>
<protein>
    <submittedName>
        <fullName evidence="7">Antimicrobial peptide system SdpB family protein</fullName>
    </submittedName>
</protein>
<feature type="domain" description="HTTM-like" evidence="6">
    <location>
        <begin position="17"/>
        <end position="290"/>
    </location>
</feature>
<evidence type="ECO:0000256" key="5">
    <source>
        <dbReference type="SAM" id="Phobius"/>
    </source>
</evidence>
<keyword evidence="8" id="KW-1185">Reference proteome</keyword>
<name>A0ABR9L2N9_9PSEU</name>
<proteinExistence type="predicted"/>
<evidence type="ECO:0000313" key="7">
    <source>
        <dbReference type="EMBL" id="MBE1574363.1"/>
    </source>
</evidence>
<evidence type="ECO:0000256" key="4">
    <source>
        <dbReference type="ARBA" id="ARBA00023136"/>
    </source>
</evidence>
<dbReference type="EMBL" id="JADBEJ010000001">
    <property type="protein sequence ID" value="MBE1574363.1"/>
    <property type="molecule type" value="Genomic_DNA"/>
</dbReference>
<dbReference type="SMART" id="SM00752">
    <property type="entry name" value="HTTM"/>
    <property type="match status" value="1"/>
</dbReference>
<comment type="caution">
    <text evidence="7">The sequence shown here is derived from an EMBL/GenBank/DDBJ whole genome shotgun (WGS) entry which is preliminary data.</text>
</comment>
<dbReference type="RefSeq" id="WP_192742003.1">
    <property type="nucleotide sequence ID" value="NZ_JADBEJ010000001.1"/>
</dbReference>